<sequence length="1034" mass="110888">MTTIFSSSCCPVLRAFIILSFSASLPSTFAQPATLPFYDCFSGSASQKLSVDTVYSQIINGQTLNITILGNASQQIVASSANSTSLSTLFTEATTLTMNTFSNNSALCDSLRPPSPLPPLGANATYCPIPAGQFALSASIPFNTKNSLTTMDTELRAVDPSGNEILCLSVTTTPLHPGPLGSPYGNAHIIFWATVGLAATYWLIVGFARIVSAWSRGFSRPGPGIWHRFENTGFILASAISGERFSTSPALMRFCSPSLRDIIFHTQWCAALAMVAVQWPPFIYPLLSQTAWASLTYNITLNSHSMHWNPLNVQLYNPPSDFADQLADPSSAIYIDQSIPNTIFLLPPNTTTGMQSFAWSVGVQPQDLFAICLTLFLAIIAGTVLLSLFIWMVDWVFSQRPSGNLPTSAALTNATTKGQPRRLSAGSKDMLDTSGDESRSSTGFGHNYTLLRRRLFRPEVSSFHSSVLIGNLVRVLVLFHLPVTIFSCYEFSTGSSASSLALGALSFALFSVIAPSLLLLRLGRTPTTKLYDETRTLLALGPLYNHYRQNSQLFSGLLFLSNLVLGVTIGCGQHSGTAQAIIILVAEVVSALVTSVWLPWGAGAGMGLISFLFCVARIVVAVLLVILTPTISIGAGAGGWVAYGILIVLCLVYFALFLILVIKFIEAVVRILGRVGFDHSRRPVDSGLIGVLSLLGCCGPRRGGRERRHYKATEVPHSPVARDSFAPHDSSSYAPPNASFAQKDKGSSSSHHSGGPPPSVLRPEHALQPYREDSDDDAESGYIMGAWQPFPGPGPGPRSSYDRTSTGTPPQHSNSGFSRIGGGRAHYDSPYAIAGETGGSSTFTFPSMERKGSGPVSVGTPTRTIYDAEELPTPTASIANVARLPALTSSGLPAGAMLPHMRTKSQTAVIIGDVAALSATPENAPPQEEHPSMATKTNSGESSTSDPDQPKKRHWYNIRRNRRHSEGDRLDNGVSEVEPEGSSSPKDPGKSFVVIRARKPQSSQPDTHPQIHKVRYSMDETGGGPSSQVKSRKP</sequence>
<name>A0A9P7D8H5_9AGAM</name>
<feature type="transmembrane region" description="Helical" evidence="2">
    <location>
        <begin position="501"/>
        <end position="520"/>
    </location>
</feature>
<keyword evidence="7" id="KW-1185">Reference proteome</keyword>
<feature type="transmembrane region" description="Helical" evidence="2">
    <location>
        <begin position="581"/>
        <end position="600"/>
    </location>
</feature>
<feature type="transmembrane region" description="Helical" evidence="2">
    <location>
        <begin position="640"/>
        <end position="662"/>
    </location>
</feature>
<feature type="transmembrane region" description="Helical" evidence="2">
    <location>
        <begin position="368"/>
        <end position="393"/>
    </location>
</feature>
<feature type="region of interest" description="Disordered" evidence="1">
    <location>
        <begin position="408"/>
        <end position="441"/>
    </location>
</feature>
<feature type="compositionally biased region" description="Polar residues" evidence="1">
    <location>
        <begin position="934"/>
        <end position="947"/>
    </location>
</feature>
<feature type="compositionally biased region" description="Polar residues" evidence="1">
    <location>
        <begin position="802"/>
        <end position="817"/>
    </location>
</feature>
<evidence type="ECO:0000256" key="3">
    <source>
        <dbReference type="SAM" id="SignalP"/>
    </source>
</evidence>
<feature type="transmembrane region" description="Helical" evidence="2">
    <location>
        <begin position="607"/>
        <end position="628"/>
    </location>
</feature>
<evidence type="ECO:0000313" key="6">
    <source>
        <dbReference type="EMBL" id="KAG1782972.1"/>
    </source>
</evidence>
<feature type="transmembrane region" description="Helical" evidence="2">
    <location>
        <begin position="189"/>
        <end position="211"/>
    </location>
</feature>
<keyword evidence="2" id="KW-0472">Membrane</keyword>
<evidence type="ECO:0008006" key="8">
    <source>
        <dbReference type="Google" id="ProtNLM"/>
    </source>
</evidence>
<organism evidence="6 7">
    <name type="scientific">Suillus placidus</name>
    <dbReference type="NCBI Taxonomy" id="48579"/>
    <lineage>
        <taxon>Eukaryota</taxon>
        <taxon>Fungi</taxon>
        <taxon>Dikarya</taxon>
        <taxon>Basidiomycota</taxon>
        <taxon>Agaricomycotina</taxon>
        <taxon>Agaricomycetes</taxon>
        <taxon>Agaricomycetidae</taxon>
        <taxon>Boletales</taxon>
        <taxon>Suillineae</taxon>
        <taxon>Suillaceae</taxon>
        <taxon>Suillus</taxon>
    </lineage>
</organism>
<keyword evidence="2" id="KW-0812">Transmembrane</keyword>
<keyword evidence="3" id="KW-0732">Signal</keyword>
<dbReference type="InterPro" id="IPR040241">
    <property type="entry name" value="TRP_Flc/Pkd2-like"/>
</dbReference>
<keyword evidence="2" id="KW-1133">Transmembrane helix</keyword>
<dbReference type="OrthoDB" id="5312224at2759"/>
<accession>A0A9P7D8H5</accession>
<feature type="transmembrane region" description="Helical" evidence="2">
    <location>
        <begin position="462"/>
        <end position="481"/>
    </location>
</feature>
<feature type="transmembrane region" description="Helical" evidence="2">
    <location>
        <begin position="553"/>
        <end position="575"/>
    </location>
</feature>
<protein>
    <recommendedName>
        <fullName evidence="8">TRP C-terminal domain-containing protein</fullName>
    </recommendedName>
</protein>
<evidence type="ECO:0000259" key="5">
    <source>
        <dbReference type="Pfam" id="PF06011"/>
    </source>
</evidence>
<feature type="region of interest" description="Disordered" evidence="1">
    <location>
        <begin position="920"/>
        <end position="1034"/>
    </location>
</feature>
<proteinExistence type="predicted"/>
<evidence type="ECO:0000256" key="2">
    <source>
        <dbReference type="SAM" id="Phobius"/>
    </source>
</evidence>
<dbReference type="InterPro" id="IPR003172">
    <property type="entry name" value="ML_dom"/>
</dbReference>
<dbReference type="GO" id="GO:0055085">
    <property type="term" value="P:transmembrane transport"/>
    <property type="evidence" value="ECO:0007669"/>
    <property type="project" value="TreeGrafter"/>
</dbReference>
<reference evidence="6" key="1">
    <citation type="journal article" date="2020" name="New Phytol.">
        <title>Comparative genomics reveals dynamic genome evolution in host specialist ectomycorrhizal fungi.</title>
        <authorList>
            <person name="Lofgren L.A."/>
            <person name="Nguyen N.H."/>
            <person name="Vilgalys R."/>
            <person name="Ruytinx J."/>
            <person name="Liao H.L."/>
            <person name="Branco S."/>
            <person name="Kuo A."/>
            <person name="LaButti K."/>
            <person name="Lipzen A."/>
            <person name="Andreopoulos W."/>
            <person name="Pangilinan J."/>
            <person name="Riley R."/>
            <person name="Hundley H."/>
            <person name="Na H."/>
            <person name="Barry K."/>
            <person name="Grigoriev I.V."/>
            <person name="Stajich J.E."/>
            <person name="Kennedy P.G."/>
        </authorList>
    </citation>
    <scope>NUCLEOTIDE SEQUENCE</scope>
    <source>
        <strain evidence="6">DOB743</strain>
    </source>
</reference>
<evidence type="ECO:0000313" key="7">
    <source>
        <dbReference type="Proteomes" id="UP000714275"/>
    </source>
</evidence>
<dbReference type="PANTHER" id="PTHR31145:SF6">
    <property type="entry name" value="INTEGRAL MEMBRANE PROTEIN (AFU_ORTHOLOGUE AFUA_7G01610)"/>
    <property type="match status" value="1"/>
</dbReference>
<feature type="signal peptide" evidence="3">
    <location>
        <begin position="1"/>
        <end position="30"/>
    </location>
</feature>
<feature type="domain" description="MD-2-related lipid-recognition" evidence="4">
    <location>
        <begin position="35"/>
        <end position="172"/>
    </location>
</feature>
<dbReference type="AlphaFoldDB" id="A0A9P7D8H5"/>
<feature type="compositionally biased region" description="Polar residues" evidence="1">
    <location>
        <begin position="408"/>
        <end position="418"/>
    </location>
</feature>
<feature type="transmembrane region" description="Helical" evidence="2">
    <location>
        <begin position="262"/>
        <end position="279"/>
    </location>
</feature>
<dbReference type="Pfam" id="PF06011">
    <property type="entry name" value="TRP"/>
    <property type="match status" value="1"/>
</dbReference>
<feature type="region of interest" description="Disordered" evidence="1">
    <location>
        <begin position="842"/>
        <end position="861"/>
    </location>
</feature>
<feature type="compositionally biased region" description="Basic residues" evidence="1">
    <location>
        <begin position="951"/>
        <end position="963"/>
    </location>
</feature>
<feature type="compositionally biased region" description="Low complexity" evidence="1">
    <location>
        <begin position="973"/>
        <end position="985"/>
    </location>
</feature>
<comment type="caution">
    <text evidence="6">The sequence shown here is derived from an EMBL/GenBank/DDBJ whole genome shotgun (WGS) entry which is preliminary data.</text>
</comment>
<gene>
    <name evidence="6" type="ORF">EV702DRAFT_235084</name>
</gene>
<feature type="region of interest" description="Disordered" evidence="1">
    <location>
        <begin position="703"/>
        <end position="823"/>
    </location>
</feature>
<dbReference type="InterPro" id="IPR010308">
    <property type="entry name" value="TRP_C"/>
</dbReference>
<dbReference type="EMBL" id="JABBWD010000002">
    <property type="protein sequence ID" value="KAG1782972.1"/>
    <property type="molecule type" value="Genomic_DNA"/>
</dbReference>
<dbReference type="Pfam" id="PF02221">
    <property type="entry name" value="E1_DerP2_DerF2"/>
    <property type="match status" value="1"/>
</dbReference>
<dbReference type="PANTHER" id="PTHR31145">
    <property type="entry name" value="INTEGRAL MEMBRANE PROTEIN (AFU_ORTHOLOGUE AFUA_7G01610)"/>
    <property type="match status" value="1"/>
</dbReference>
<evidence type="ECO:0000256" key="1">
    <source>
        <dbReference type="SAM" id="MobiDB-lite"/>
    </source>
</evidence>
<dbReference type="GO" id="GO:0016020">
    <property type="term" value="C:membrane"/>
    <property type="evidence" value="ECO:0007669"/>
    <property type="project" value="TreeGrafter"/>
</dbReference>
<evidence type="ECO:0000259" key="4">
    <source>
        <dbReference type="Pfam" id="PF02221"/>
    </source>
</evidence>
<feature type="chain" id="PRO_5040332298" description="TRP C-terminal domain-containing protein" evidence="3">
    <location>
        <begin position="31"/>
        <end position="1034"/>
    </location>
</feature>
<feature type="domain" description="TRP C-terminal" evidence="5">
    <location>
        <begin position="251"/>
        <end position="670"/>
    </location>
</feature>
<dbReference type="Proteomes" id="UP000714275">
    <property type="component" value="Unassembled WGS sequence"/>
</dbReference>